<dbReference type="InterPro" id="IPR029064">
    <property type="entry name" value="Ribosomal_eL30-like_sf"/>
</dbReference>
<accession>A0A2T5G640</accession>
<dbReference type="InterPro" id="IPR042226">
    <property type="entry name" value="eFR1_2_sf"/>
</dbReference>
<dbReference type="Pfam" id="PF18854">
    <property type="entry name" value="baeRF_family10"/>
    <property type="match status" value="1"/>
</dbReference>
<name>A0A2T5G640_9BACL</name>
<dbReference type="InterPro" id="IPR041202">
    <property type="entry name" value="BaeRF_family10"/>
</dbReference>
<evidence type="ECO:0000313" key="2">
    <source>
        <dbReference type="Proteomes" id="UP000244016"/>
    </source>
</evidence>
<dbReference type="Proteomes" id="UP000244016">
    <property type="component" value="Unassembled WGS sequence"/>
</dbReference>
<dbReference type="AlphaFoldDB" id="A0A2T5G640"/>
<comment type="caution">
    <text evidence="1">The sequence shown here is derived from an EMBL/GenBank/DDBJ whole genome shotgun (WGS) entry which is preliminary data.</text>
</comment>
<reference evidence="1 2" key="1">
    <citation type="submission" date="2017-08" db="EMBL/GenBank/DDBJ databases">
        <title>Burning lignite coal seam in the remote Altai Mountains harbors a hydrogen-driven thermophilic microbial community.</title>
        <authorList>
            <person name="Kadnikov V.V."/>
            <person name="Mardanov A.V."/>
            <person name="Ivasenko D."/>
            <person name="Beletsky A.V."/>
            <person name="Karnachuk O.V."/>
            <person name="Ravin N.V."/>
        </authorList>
    </citation>
    <scope>NUCLEOTIDE SEQUENCE [LARGE SCALE GENOMIC DNA]</scope>
    <source>
        <strain evidence="1">AL31</strain>
    </source>
</reference>
<dbReference type="Gene3D" id="3.30.420.60">
    <property type="entry name" value="eRF1 domain 2"/>
    <property type="match status" value="1"/>
</dbReference>
<gene>
    <name evidence="1" type="ORF">BLITH_1292</name>
</gene>
<evidence type="ECO:0000313" key="1">
    <source>
        <dbReference type="EMBL" id="PTQ51654.1"/>
    </source>
</evidence>
<sequence>MFSREKIRELLTYPGRDVLSLYVDVDPTRPENARANPAYRVWAKTALRDLVRSFAEILPKDEHKVLEERAERLVERVELLRPGGRTYVLFQGRDWEEECTCQARLRENFVHYGAPAVVPLLWLLEEYARAGIVLVDHHQARFLTVQLGLTESVDEEFLYVDASEFPEYDVRSTPILEAHGARVVKGSFSDVFDRRVDAHVERFWRDVAERLERFVAKEAPVFVLLGGEERARSFLLEALHPKTRTKVLAENPGIGVGAPERDILLAAKSILERAEREHEYRLVEQTLEELHKNGRADAGRENVLNAVRLGRAHTVLAAWPIAGNIRVCPSCGTYFDAELAQLAACPYCGTALVERSFATSLLREAYLHDTEVELVTGRAAERLAPYGGVAVTLRYS</sequence>
<proteinExistence type="predicted"/>
<dbReference type="EMBL" id="PEBW01000004">
    <property type="protein sequence ID" value="PTQ51654.1"/>
    <property type="molecule type" value="Genomic_DNA"/>
</dbReference>
<dbReference type="Gene3D" id="3.30.1330.30">
    <property type="match status" value="1"/>
</dbReference>
<organism evidence="1 2">
    <name type="scientific">Brockia lithotrophica</name>
    <dbReference type="NCBI Taxonomy" id="933949"/>
    <lineage>
        <taxon>Bacteria</taxon>
        <taxon>Bacillati</taxon>
        <taxon>Bacillota</taxon>
        <taxon>Bacilli</taxon>
        <taxon>Bacillales</taxon>
        <taxon>Bacillales Family X. Incertae Sedis</taxon>
        <taxon>Brockia</taxon>
    </lineage>
</organism>
<protein>
    <recommendedName>
        <fullName evidence="3">Peptide subunit release factor 1 (ERF1)</fullName>
    </recommendedName>
</protein>
<evidence type="ECO:0008006" key="3">
    <source>
        <dbReference type="Google" id="ProtNLM"/>
    </source>
</evidence>
<dbReference type="SUPFAM" id="SSF55315">
    <property type="entry name" value="L30e-like"/>
    <property type="match status" value="1"/>
</dbReference>